<sequence length="157" mass="16579">MHKFALMAAIAAAVLCAGGIAMARLPSDAIGTPSPARFVADGRQAVPVSDPTRALILGEMRRMVAVIEAADEAANGRDWAAVARAARKAGAFQTFPDRATMELPTDFGRMGRQTGLAFDAIAEVAGRSDPFAVNANLANAMEYCVACHKTYRLTQKP</sequence>
<dbReference type="SUPFAM" id="SSF47175">
    <property type="entry name" value="Cytochromes"/>
    <property type="match status" value="1"/>
</dbReference>
<organism evidence="2 3">
    <name type="scientific">Candidatus Rhodoblastus alkanivorans</name>
    <dbReference type="NCBI Taxonomy" id="2954117"/>
    <lineage>
        <taxon>Bacteria</taxon>
        <taxon>Pseudomonadati</taxon>
        <taxon>Pseudomonadota</taxon>
        <taxon>Alphaproteobacteria</taxon>
        <taxon>Hyphomicrobiales</taxon>
        <taxon>Rhodoblastaceae</taxon>
        <taxon>Rhodoblastus</taxon>
    </lineage>
</organism>
<dbReference type="RefSeq" id="WP_243068263.1">
    <property type="nucleotide sequence ID" value="NZ_JAIVFK010000062.1"/>
</dbReference>
<feature type="signal peptide" evidence="1">
    <location>
        <begin position="1"/>
        <end position="23"/>
    </location>
</feature>
<accession>A0ABS9ZAB5</accession>
<dbReference type="InterPro" id="IPR002321">
    <property type="entry name" value="Cyt_c_II"/>
</dbReference>
<evidence type="ECO:0000313" key="3">
    <source>
        <dbReference type="Proteomes" id="UP001139104"/>
    </source>
</evidence>
<dbReference type="Proteomes" id="UP001139104">
    <property type="component" value="Unassembled WGS sequence"/>
</dbReference>
<comment type="caution">
    <text evidence="2">The sequence shown here is derived from an EMBL/GenBank/DDBJ whole genome shotgun (WGS) entry which is preliminary data.</text>
</comment>
<evidence type="ECO:0000313" key="2">
    <source>
        <dbReference type="EMBL" id="MCI4684366.1"/>
    </source>
</evidence>
<dbReference type="InterPro" id="IPR010980">
    <property type="entry name" value="Cyt_c/b562"/>
</dbReference>
<keyword evidence="1" id="KW-0732">Signal</keyword>
<keyword evidence="3" id="KW-1185">Reference proteome</keyword>
<name>A0ABS9ZAB5_9HYPH</name>
<evidence type="ECO:0000256" key="1">
    <source>
        <dbReference type="SAM" id="SignalP"/>
    </source>
</evidence>
<protein>
    <recommendedName>
        <fullName evidence="4">Cytochrome c</fullName>
    </recommendedName>
</protein>
<dbReference type="EMBL" id="JAIVFP010000001">
    <property type="protein sequence ID" value="MCI4684366.1"/>
    <property type="molecule type" value="Genomic_DNA"/>
</dbReference>
<reference evidence="2" key="1">
    <citation type="journal article" date="2022" name="ISME J.">
        <title>Identification of active gaseous-alkane degraders at natural gas seeps.</title>
        <authorList>
            <person name="Farhan Ul Haque M."/>
            <person name="Hernandez M."/>
            <person name="Crombie A.T."/>
            <person name="Murrell J.C."/>
        </authorList>
    </citation>
    <scope>NUCLEOTIDE SEQUENCE</scope>
    <source>
        <strain evidence="2">PC2</strain>
    </source>
</reference>
<dbReference type="PROSITE" id="PS51009">
    <property type="entry name" value="CYTCII"/>
    <property type="match status" value="1"/>
</dbReference>
<proteinExistence type="predicted"/>
<gene>
    <name evidence="2" type="ORF">K2U94_16620</name>
</gene>
<evidence type="ECO:0008006" key="4">
    <source>
        <dbReference type="Google" id="ProtNLM"/>
    </source>
</evidence>
<dbReference type="Gene3D" id="1.20.120.10">
    <property type="entry name" value="Cytochrome c/b562"/>
    <property type="match status" value="1"/>
</dbReference>
<feature type="chain" id="PRO_5046034145" description="Cytochrome c" evidence="1">
    <location>
        <begin position="24"/>
        <end position="157"/>
    </location>
</feature>